<dbReference type="FunFam" id="2.40.50.140:FF:000308">
    <property type="entry name" value="Possible replication factor-a protein"/>
    <property type="match status" value="1"/>
</dbReference>
<keyword evidence="8" id="KW-1185">Reference proteome</keyword>
<gene>
    <name evidence="7" type="ORF">Bfra_005683</name>
</gene>
<dbReference type="GO" id="GO:0006289">
    <property type="term" value="P:nucleotide-excision repair"/>
    <property type="evidence" value="ECO:0007669"/>
    <property type="project" value="TreeGrafter"/>
</dbReference>
<dbReference type="PANTHER" id="PTHR13989">
    <property type="entry name" value="REPLICATION PROTEIN A-RELATED"/>
    <property type="match status" value="1"/>
</dbReference>
<dbReference type="InterPro" id="IPR014892">
    <property type="entry name" value="RPA_C"/>
</dbReference>
<feature type="region of interest" description="Disordered" evidence="5">
    <location>
        <begin position="71"/>
        <end position="95"/>
    </location>
</feature>
<dbReference type="InterPro" id="IPR036390">
    <property type="entry name" value="WH_DNA-bd_sf"/>
</dbReference>
<comment type="subcellular location">
    <subcellularLocation>
        <location evidence="1">Nucleus</location>
    </subcellularLocation>
</comment>
<proteinExistence type="inferred from homology"/>
<sequence>MTFKFSLYATFYPVAVNASSIYHLPSFNNTTISISALHTLITSIMSNNYGYQNNYSTTSYGAQGGADGGGFVQGGYGGSQGGSQESPGGSKTYGKDTLRPVTIKQILEAVQPHPDADFKIDGSEVTQLSFVGQVHSISTQATNNTYKVDDGTGLIEVKQWIDNDAAPENARPVPEEGKYIHVWGRLKSFHDKRHVGAHIIRPVLDMNEVTFHGLEATLAHLYFTRGPIDTAGTMTKKEGGDGMFVDSYGGNNMGAGDASTGSGKILPAKVSRNSRMVFDLLQSEPQNNEGLNVNMIATKLGMPVADVYKCGDELLAEGCIYTTVDDETWAVLEY</sequence>
<dbReference type="GeneID" id="59259753"/>
<dbReference type="Proteomes" id="UP000531561">
    <property type="component" value="Unassembled WGS sequence"/>
</dbReference>
<evidence type="ECO:0000256" key="3">
    <source>
        <dbReference type="ARBA" id="ARBA00023125"/>
    </source>
</evidence>
<dbReference type="CDD" id="cd04478">
    <property type="entry name" value="RPA2_DBD_D"/>
    <property type="match status" value="1"/>
</dbReference>
<evidence type="ECO:0000313" key="8">
    <source>
        <dbReference type="Proteomes" id="UP000531561"/>
    </source>
</evidence>
<dbReference type="GO" id="GO:0006260">
    <property type="term" value="P:DNA replication"/>
    <property type="evidence" value="ECO:0007669"/>
    <property type="project" value="TreeGrafter"/>
</dbReference>
<evidence type="ECO:0000256" key="1">
    <source>
        <dbReference type="ARBA" id="ARBA00004123"/>
    </source>
</evidence>
<keyword evidence="3" id="KW-0238">DNA-binding</keyword>
<evidence type="ECO:0000259" key="6">
    <source>
        <dbReference type="Pfam" id="PF08784"/>
    </source>
</evidence>
<dbReference type="InterPro" id="IPR012340">
    <property type="entry name" value="NA-bd_OB-fold"/>
</dbReference>
<feature type="compositionally biased region" description="Gly residues" evidence="5">
    <location>
        <begin position="71"/>
        <end position="81"/>
    </location>
</feature>
<name>A0A8H6EHR2_9HELO</name>
<reference evidence="7 8" key="1">
    <citation type="journal article" date="2020" name="Phytopathology">
        <title>A high-quality genome resource of Botrytis fragariae, a new and rapidly spreading fungal pathogen causing strawberry gray mold in the U.S.A.</title>
        <authorList>
            <person name="Wu Y."/>
            <person name="Saski C.A."/>
            <person name="Schnabel G."/>
            <person name="Xiao S."/>
            <person name="Hu M."/>
        </authorList>
    </citation>
    <scope>NUCLEOTIDE SEQUENCE [LARGE SCALE GENOMIC DNA]</scope>
    <source>
        <strain evidence="7 8">BVB16</strain>
    </source>
</reference>
<dbReference type="GO" id="GO:0005662">
    <property type="term" value="C:DNA replication factor A complex"/>
    <property type="evidence" value="ECO:0007669"/>
    <property type="project" value="TreeGrafter"/>
</dbReference>
<dbReference type="AlphaFoldDB" id="A0A8H6EHR2"/>
<dbReference type="GO" id="GO:0003697">
    <property type="term" value="F:single-stranded DNA binding"/>
    <property type="evidence" value="ECO:0007669"/>
    <property type="project" value="TreeGrafter"/>
</dbReference>
<feature type="domain" description="Replication protein A C-terminal" evidence="6">
    <location>
        <begin position="220"/>
        <end position="327"/>
    </location>
</feature>
<dbReference type="FunFam" id="1.10.10.10:FF:000168">
    <property type="entry name" value="Replication protein A 32 kDa subunit"/>
    <property type="match status" value="1"/>
</dbReference>
<dbReference type="GO" id="GO:0000781">
    <property type="term" value="C:chromosome, telomeric region"/>
    <property type="evidence" value="ECO:0007669"/>
    <property type="project" value="TreeGrafter"/>
</dbReference>
<organism evidence="7 8">
    <name type="scientific">Botrytis fragariae</name>
    <dbReference type="NCBI Taxonomy" id="1964551"/>
    <lineage>
        <taxon>Eukaryota</taxon>
        <taxon>Fungi</taxon>
        <taxon>Dikarya</taxon>
        <taxon>Ascomycota</taxon>
        <taxon>Pezizomycotina</taxon>
        <taxon>Leotiomycetes</taxon>
        <taxon>Helotiales</taxon>
        <taxon>Sclerotiniaceae</taxon>
        <taxon>Botrytis</taxon>
    </lineage>
</organism>
<dbReference type="SUPFAM" id="SSF50249">
    <property type="entry name" value="Nucleic acid-binding proteins"/>
    <property type="match status" value="1"/>
</dbReference>
<accession>A0A8H6EHR2</accession>
<dbReference type="OrthoDB" id="25571at2759"/>
<dbReference type="InterPro" id="IPR036388">
    <property type="entry name" value="WH-like_DNA-bd_sf"/>
</dbReference>
<dbReference type="PANTHER" id="PTHR13989:SF16">
    <property type="entry name" value="REPLICATION PROTEIN A2"/>
    <property type="match status" value="1"/>
</dbReference>
<dbReference type="RefSeq" id="XP_037191271.1">
    <property type="nucleotide sequence ID" value="XM_037336061.1"/>
</dbReference>
<comment type="similarity">
    <text evidence="2">Belongs to the replication factor A protein 2 family.</text>
</comment>
<evidence type="ECO:0000256" key="5">
    <source>
        <dbReference type="SAM" id="MobiDB-lite"/>
    </source>
</evidence>
<dbReference type="Pfam" id="PF08784">
    <property type="entry name" value="RPA_C"/>
    <property type="match status" value="1"/>
</dbReference>
<dbReference type="Gene3D" id="1.10.10.10">
    <property type="entry name" value="Winged helix-like DNA-binding domain superfamily/Winged helix DNA-binding domain"/>
    <property type="match status" value="1"/>
</dbReference>
<evidence type="ECO:0000313" key="7">
    <source>
        <dbReference type="EMBL" id="KAF5872325.1"/>
    </source>
</evidence>
<dbReference type="EMBL" id="JABFCT010000010">
    <property type="protein sequence ID" value="KAF5872325.1"/>
    <property type="molecule type" value="Genomic_DNA"/>
</dbReference>
<protein>
    <submittedName>
        <fullName evidence="7">Putative replication protein a 32 kDa subunit protein</fullName>
    </submittedName>
</protein>
<dbReference type="Gene3D" id="2.40.50.140">
    <property type="entry name" value="Nucleic acid-binding proteins"/>
    <property type="match status" value="1"/>
</dbReference>
<evidence type="ECO:0000256" key="4">
    <source>
        <dbReference type="ARBA" id="ARBA00023242"/>
    </source>
</evidence>
<dbReference type="GO" id="GO:0000724">
    <property type="term" value="P:double-strand break repair via homologous recombination"/>
    <property type="evidence" value="ECO:0007669"/>
    <property type="project" value="TreeGrafter"/>
</dbReference>
<comment type="caution">
    <text evidence="7">The sequence shown here is derived from an EMBL/GenBank/DDBJ whole genome shotgun (WGS) entry which is preliminary data.</text>
</comment>
<dbReference type="GO" id="GO:0035861">
    <property type="term" value="C:site of double-strand break"/>
    <property type="evidence" value="ECO:0007669"/>
    <property type="project" value="TreeGrafter"/>
</dbReference>
<keyword evidence="4" id="KW-0539">Nucleus</keyword>
<evidence type="ECO:0000256" key="2">
    <source>
        <dbReference type="ARBA" id="ARBA00007815"/>
    </source>
</evidence>
<dbReference type="SUPFAM" id="SSF46785">
    <property type="entry name" value="Winged helix' DNA-binding domain"/>
    <property type="match status" value="1"/>
</dbReference>
<dbReference type="InterPro" id="IPR040260">
    <property type="entry name" value="RFA2-like"/>
</dbReference>